<gene>
    <name evidence="7" type="ORF">GCM10022394_28520</name>
</gene>
<organism evidence="7 8">
    <name type="scientific">Zobellella aerophila</name>
    <dbReference type="NCBI Taxonomy" id="870480"/>
    <lineage>
        <taxon>Bacteria</taxon>
        <taxon>Pseudomonadati</taxon>
        <taxon>Pseudomonadota</taxon>
        <taxon>Gammaproteobacteria</taxon>
        <taxon>Aeromonadales</taxon>
        <taxon>Aeromonadaceae</taxon>
        <taxon>Zobellella</taxon>
    </lineage>
</organism>
<proteinExistence type="predicted"/>
<accession>A0ABP6W5G7</accession>
<feature type="transmembrane region" description="Helical" evidence="5">
    <location>
        <begin position="319"/>
        <end position="336"/>
    </location>
</feature>
<dbReference type="InterPro" id="IPR050307">
    <property type="entry name" value="Sterol_Desaturase_Related"/>
</dbReference>
<evidence type="ECO:0000256" key="5">
    <source>
        <dbReference type="SAM" id="Phobius"/>
    </source>
</evidence>
<feature type="domain" description="Fatty acid hydroxylase" evidence="6">
    <location>
        <begin position="148"/>
        <end position="293"/>
    </location>
</feature>
<reference evidence="8" key="1">
    <citation type="journal article" date="2019" name="Int. J. Syst. Evol. Microbiol.">
        <title>The Global Catalogue of Microorganisms (GCM) 10K type strain sequencing project: providing services to taxonomists for standard genome sequencing and annotation.</title>
        <authorList>
            <consortium name="The Broad Institute Genomics Platform"/>
            <consortium name="The Broad Institute Genome Sequencing Center for Infectious Disease"/>
            <person name="Wu L."/>
            <person name="Ma J."/>
        </authorList>
    </citation>
    <scope>NUCLEOTIDE SEQUENCE [LARGE SCALE GENOMIC DNA]</scope>
    <source>
        <strain evidence="8">JCM 17110</strain>
    </source>
</reference>
<dbReference type="EMBL" id="BAABCX010000004">
    <property type="protein sequence ID" value="GAA3546782.1"/>
    <property type="molecule type" value="Genomic_DNA"/>
</dbReference>
<evidence type="ECO:0000256" key="4">
    <source>
        <dbReference type="ARBA" id="ARBA00023136"/>
    </source>
</evidence>
<dbReference type="Pfam" id="PF04116">
    <property type="entry name" value="FA_hydroxylase"/>
    <property type="match status" value="1"/>
</dbReference>
<protein>
    <submittedName>
        <fullName evidence="7">Sterol desaturase family protein</fullName>
    </submittedName>
</protein>
<keyword evidence="2 5" id="KW-0812">Transmembrane</keyword>
<evidence type="ECO:0000259" key="6">
    <source>
        <dbReference type="Pfam" id="PF04116"/>
    </source>
</evidence>
<comment type="subcellular location">
    <subcellularLocation>
        <location evidence="1">Membrane</location>
    </subcellularLocation>
</comment>
<dbReference type="InterPro" id="IPR006694">
    <property type="entry name" value="Fatty_acid_hydroxylase"/>
</dbReference>
<keyword evidence="3 5" id="KW-1133">Transmembrane helix</keyword>
<comment type="caution">
    <text evidence="7">The sequence shown here is derived from an EMBL/GenBank/DDBJ whole genome shotgun (WGS) entry which is preliminary data.</text>
</comment>
<feature type="transmembrane region" description="Helical" evidence="5">
    <location>
        <begin position="140"/>
        <end position="159"/>
    </location>
</feature>
<dbReference type="Proteomes" id="UP001500795">
    <property type="component" value="Unassembled WGS sequence"/>
</dbReference>
<keyword evidence="8" id="KW-1185">Reference proteome</keyword>
<evidence type="ECO:0000256" key="1">
    <source>
        <dbReference type="ARBA" id="ARBA00004370"/>
    </source>
</evidence>
<dbReference type="PANTHER" id="PTHR11863">
    <property type="entry name" value="STEROL DESATURASE"/>
    <property type="match status" value="1"/>
</dbReference>
<evidence type="ECO:0000256" key="2">
    <source>
        <dbReference type="ARBA" id="ARBA00022692"/>
    </source>
</evidence>
<name>A0ABP6W5G7_9GAMM</name>
<evidence type="ECO:0000313" key="8">
    <source>
        <dbReference type="Proteomes" id="UP001500795"/>
    </source>
</evidence>
<feature type="transmembrane region" description="Helical" evidence="5">
    <location>
        <begin position="199"/>
        <end position="216"/>
    </location>
</feature>
<keyword evidence="4 5" id="KW-0472">Membrane</keyword>
<evidence type="ECO:0000313" key="7">
    <source>
        <dbReference type="EMBL" id="GAA3546782.1"/>
    </source>
</evidence>
<evidence type="ECO:0000256" key="3">
    <source>
        <dbReference type="ARBA" id="ARBA00022989"/>
    </source>
</evidence>
<feature type="transmembrane region" description="Helical" evidence="5">
    <location>
        <begin position="36"/>
        <end position="57"/>
    </location>
</feature>
<sequence length="351" mass="40310">MTTWGCEVEMFYALFDRLQLLLIDPMVDKLVGVFDLNGRFSVVFLAISYLAALGLYLQRKREGAPGTASYWTFIGGRDVLFHPSALLDYQYYLLRGVLKVLFVLPVVGLVEPHIWESRDYMGFFTRVWGERPRLGENMGLMMLYGLGLFLVADCVHYWVHRVFHCRWLWEFHKVHHSAEVLVPATASRIHVVEKVAEKLAKGLFIGAYAGGFYYLCGGSVSKYTLFGSSYLVLLFNSLAANLRHTHIWLSFGPVIEHVINSPAQHQIHHSNDPKHFNRNFGTNLSVWDWMFGTLYVTGWQPEPLTFGAGRPENNRYRSLWALIFLPFILTISRLHVRLRLAGRRPATGPDR</sequence>